<evidence type="ECO:0000313" key="7">
    <source>
        <dbReference type="EMBL" id="KIJ11657.1"/>
    </source>
</evidence>
<evidence type="ECO:0000256" key="2">
    <source>
        <dbReference type="ARBA" id="ARBA00022723"/>
    </source>
</evidence>
<evidence type="ECO:0000313" key="8">
    <source>
        <dbReference type="Proteomes" id="UP000053647"/>
    </source>
</evidence>
<dbReference type="EMBL" id="KN819375">
    <property type="protein sequence ID" value="KIJ11657.1"/>
    <property type="molecule type" value="Genomic_DNA"/>
</dbReference>
<dbReference type="SUPFAM" id="SSF53098">
    <property type="entry name" value="Ribonuclease H-like"/>
    <property type="match status" value="1"/>
</dbReference>
<dbReference type="Pfam" id="PF05699">
    <property type="entry name" value="Dimer_Tnp_hAT"/>
    <property type="match status" value="1"/>
</dbReference>
<keyword evidence="2" id="KW-0479">Metal-binding</keyword>
<accession>A0A0C9TVB2</accession>
<dbReference type="GO" id="GO:0008270">
    <property type="term" value="F:zinc ion binding"/>
    <property type="evidence" value="ECO:0007669"/>
    <property type="project" value="UniProtKB-KW"/>
</dbReference>
<keyword evidence="4" id="KW-0862">Zinc</keyword>
<name>A0A0C9TVB2_PAXIN</name>
<dbReference type="PANTHER" id="PTHR46481:SF10">
    <property type="entry name" value="ZINC FINGER BED DOMAIN-CONTAINING PROTEIN 39"/>
    <property type="match status" value="1"/>
</dbReference>
<comment type="subcellular location">
    <subcellularLocation>
        <location evidence="1">Nucleus</location>
    </subcellularLocation>
</comment>
<evidence type="ECO:0000256" key="1">
    <source>
        <dbReference type="ARBA" id="ARBA00004123"/>
    </source>
</evidence>
<dbReference type="HOGENOM" id="CLU_009123_6_3_1"/>
<feature type="domain" description="HAT C-terminal dimerisation" evidence="6">
    <location>
        <begin position="291"/>
        <end position="367"/>
    </location>
</feature>
<dbReference type="InterPro" id="IPR052035">
    <property type="entry name" value="ZnF_BED_domain_contain"/>
</dbReference>
<dbReference type="AlphaFoldDB" id="A0A0C9TVB2"/>
<evidence type="ECO:0000256" key="4">
    <source>
        <dbReference type="ARBA" id="ARBA00022833"/>
    </source>
</evidence>
<sequence>MKTCKLIIEAWRQYFAALKQDLAIGHFTLDNARNNDAAMHELSQLLKARGITFDPVDRHIMCFPHILNICSGHVTGEYTHTDFASIGGAWVDALDNVIDKDAYMEALQRDPIALDIADKKLDEMDWQVIQDMEVVLEVPHAAQQCMSGKSLPLLSRAVPSFETFVAQWEHLSLNFPHCAPFIKAGLDYARTYYCRMGKTNAYAITMLVDPCIRLTWIETHWAQADINRVKEIIVTMMTEHRNWGVTQPVPNVPQGASNQVPRTTRLGSRYGLLTMQMRRPINGLQTVEQEFTSYITTTCCSDGTDPLLFWVLSCATYPTLYRIAMDYLPIQASAVPCERVFSSSSETMTKHHNHISPILMEALQMMKFFLKKERLNFTKGWC</sequence>
<organism evidence="7 8">
    <name type="scientific">Paxillus involutus ATCC 200175</name>
    <dbReference type="NCBI Taxonomy" id="664439"/>
    <lineage>
        <taxon>Eukaryota</taxon>
        <taxon>Fungi</taxon>
        <taxon>Dikarya</taxon>
        <taxon>Basidiomycota</taxon>
        <taxon>Agaricomycotina</taxon>
        <taxon>Agaricomycetes</taxon>
        <taxon>Agaricomycetidae</taxon>
        <taxon>Boletales</taxon>
        <taxon>Paxilineae</taxon>
        <taxon>Paxillaceae</taxon>
        <taxon>Paxillus</taxon>
    </lineage>
</organism>
<dbReference type="OrthoDB" id="2639200at2759"/>
<dbReference type="InterPro" id="IPR008906">
    <property type="entry name" value="HATC_C_dom"/>
</dbReference>
<reference evidence="8" key="2">
    <citation type="submission" date="2015-01" db="EMBL/GenBank/DDBJ databases">
        <title>Evolutionary Origins and Diversification of the Mycorrhizal Mutualists.</title>
        <authorList>
            <consortium name="DOE Joint Genome Institute"/>
            <consortium name="Mycorrhizal Genomics Consortium"/>
            <person name="Kohler A."/>
            <person name="Kuo A."/>
            <person name="Nagy L.G."/>
            <person name="Floudas D."/>
            <person name="Copeland A."/>
            <person name="Barry K.W."/>
            <person name="Cichocki N."/>
            <person name="Veneault-Fourrey C."/>
            <person name="LaButti K."/>
            <person name="Lindquist E.A."/>
            <person name="Lipzen A."/>
            <person name="Lundell T."/>
            <person name="Morin E."/>
            <person name="Murat C."/>
            <person name="Riley R."/>
            <person name="Ohm R."/>
            <person name="Sun H."/>
            <person name="Tunlid A."/>
            <person name="Henrissat B."/>
            <person name="Grigoriev I.V."/>
            <person name="Hibbett D.S."/>
            <person name="Martin F."/>
        </authorList>
    </citation>
    <scope>NUCLEOTIDE SEQUENCE [LARGE SCALE GENOMIC DNA]</scope>
    <source>
        <strain evidence="8">ATCC 200175</strain>
    </source>
</reference>
<keyword evidence="3" id="KW-0863">Zinc-finger</keyword>
<evidence type="ECO:0000259" key="6">
    <source>
        <dbReference type="Pfam" id="PF05699"/>
    </source>
</evidence>
<dbReference type="Proteomes" id="UP000053647">
    <property type="component" value="Unassembled WGS sequence"/>
</dbReference>
<keyword evidence="8" id="KW-1185">Reference proteome</keyword>
<evidence type="ECO:0000256" key="3">
    <source>
        <dbReference type="ARBA" id="ARBA00022771"/>
    </source>
</evidence>
<dbReference type="PANTHER" id="PTHR46481">
    <property type="entry name" value="ZINC FINGER BED DOMAIN-CONTAINING PROTEIN 4"/>
    <property type="match status" value="1"/>
</dbReference>
<dbReference type="GO" id="GO:0046983">
    <property type="term" value="F:protein dimerization activity"/>
    <property type="evidence" value="ECO:0007669"/>
    <property type="project" value="InterPro"/>
</dbReference>
<dbReference type="GO" id="GO:0005634">
    <property type="term" value="C:nucleus"/>
    <property type="evidence" value="ECO:0007669"/>
    <property type="project" value="UniProtKB-SubCell"/>
</dbReference>
<evidence type="ECO:0000256" key="5">
    <source>
        <dbReference type="ARBA" id="ARBA00023242"/>
    </source>
</evidence>
<reference evidence="7 8" key="1">
    <citation type="submission" date="2014-06" db="EMBL/GenBank/DDBJ databases">
        <authorList>
            <consortium name="DOE Joint Genome Institute"/>
            <person name="Kuo A."/>
            <person name="Kohler A."/>
            <person name="Nagy L.G."/>
            <person name="Floudas D."/>
            <person name="Copeland A."/>
            <person name="Barry K.W."/>
            <person name="Cichocki N."/>
            <person name="Veneault-Fourrey C."/>
            <person name="LaButti K."/>
            <person name="Lindquist E.A."/>
            <person name="Lipzen A."/>
            <person name="Lundell T."/>
            <person name="Morin E."/>
            <person name="Murat C."/>
            <person name="Sun H."/>
            <person name="Tunlid A."/>
            <person name="Henrissat B."/>
            <person name="Grigoriev I.V."/>
            <person name="Hibbett D.S."/>
            <person name="Martin F."/>
            <person name="Nordberg H.P."/>
            <person name="Cantor M.N."/>
            <person name="Hua S.X."/>
        </authorList>
    </citation>
    <scope>NUCLEOTIDE SEQUENCE [LARGE SCALE GENOMIC DNA]</scope>
    <source>
        <strain evidence="7 8">ATCC 200175</strain>
    </source>
</reference>
<dbReference type="InterPro" id="IPR012337">
    <property type="entry name" value="RNaseH-like_sf"/>
</dbReference>
<gene>
    <name evidence="7" type="ORF">PAXINDRAFT_84178</name>
</gene>
<proteinExistence type="predicted"/>
<protein>
    <recommendedName>
        <fullName evidence="6">HAT C-terminal dimerisation domain-containing protein</fullName>
    </recommendedName>
</protein>
<keyword evidence="5" id="KW-0539">Nucleus</keyword>